<comment type="similarity">
    <text evidence="1">Belongs to the AHA1 family.</text>
</comment>
<dbReference type="Proteomes" id="UP000030185">
    <property type="component" value="Unassembled WGS sequence"/>
</dbReference>
<dbReference type="eggNOG" id="COG3832">
    <property type="taxonomic scope" value="Bacteria"/>
</dbReference>
<proteinExistence type="inferred from homology"/>
<protein>
    <recommendedName>
        <fullName evidence="2">Activator of Hsp90 ATPase homologue 1/2-like C-terminal domain-containing protein</fullName>
    </recommendedName>
</protein>
<dbReference type="AlphaFoldDB" id="A0A098LBK4"/>
<evidence type="ECO:0000313" key="3">
    <source>
        <dbReference type="EMBL" id="GAL84280.1"/>
    </source>
</evidence>
<evidence type="ECO:0000259" key="2">
    <source>
        <dbReference type="Pfam" id="PF08327"/>
    </source>
</evidence>
<name>A0A098LBK4_9BACT</name>
<dbReference type="InterPro" id="IPR023393">
    <property type="entry name" value="START-like_dom_sf"/>
</dbReference>
<dbReference type="Gene3D" id="3.30.530.20">
    <property type="match status" value="1"/>
</dbReference>
<evidence type="ECO:0000313" key="4">
    <source>
        <dbReference type="Proteomes" id="UP000030185"/>
    </source>
</evidence>
<dbReference type="RefSeq" id="WP_045460578.1">
    <property type="nucleotide sequence ID" value="NZ_BBLT01000002.1"/>
</dbReference>
<dbReference type="InterPro" id="IPR013538">
    <property type="entry name" value="ASHA1/2-like_C"/>
</dbReference>
<sequence>MAKAKVVGETKDAGFQFGLRKTFHNSFEEVWTFMFSLNGLNIWLGSLATELSEKQTYKTKEGIEGAIRLIKVYSHIRLTWKKKGWNNVSQLQVRVMNNEGKTVISFHHDHLSDVNQRNEMKDHWNKVMEKISKELEKKS</sequence>
<keyword evidence="4" id="KW-1185">Reference proteome</keyword>
<dbReference type="STRING" id="153721.MYP_1508"/>
<reference evidence="3 4" key="1">
    <citation type="submission" date="2014-09" db="EMBL/GenBank/DDBJ databases">
        <title>Sporocytophaga myxococcoides PG-01 genome sequencing.</title>
        <authorList>
            <person name="Liu L."/>
            <person name="Gao P.J."/>
            <person name="Chen G.J."/>
            <person name="Wang L.S."/>
        </authorList>
    </citation>
    <scope>NUCLEOTIDE SEQUENCE [LARGE SCALE GENOMIC DNA]</scope>
    <source>
        <strain evidence="3 4">PG-01</strain>
    </source>
</reference>
<gene>
    <name evidence="3" type="ORF">MYP_1508</name>
</gene>
<dbReference type="EMBL" id="BBLT01000002">
    <property type="protein sequence ID" value="GAL84280.1"/>
    <property type="molecule type" value="Genomic_DNA"/>
</dbReference>
<comment type="caution">
    <text evidence="3">The sequence shown here is derived from an EMBL/GenBank/DDBJ whole genome shotgun (WGS) entry which is preliminary data.</text>
</comment>
<dbReference type="Pfam" id="PF08327">
    <property type="entry name" value="AHSA1"/>
    <property type="match status" value="1"/>
</dbReference>
<evidence type="ECO:0000256" key="1">
    <source>
        <dbReference type="ARBA" id="ARBA00006817"/>
    </source>
</evidence>
<accession>A0A098LBK4</accession>
<feature type="domain" description="Activator of Hsp90 ATPase homologue 1/2-like C-terminal" evidence="2">
    <location>
        <begin position="58"/>
        <end position="136"/>
    </location>
</feature>
<dbReference type="SUPFAM" id="SSF55961">
    <property type="entry name" value="Bet v1-like"/>
    <property type="match status" value="1"/>
</dbReference>
<organism evidence="3 4">
    <name type="scientific">Sporocytophaga myxococcoides</name>
    <dbReference type="NCBI Taxonomy" id="153721"/>
    <lineage>
        <taxon>Bacteria</taxon>
        <taxon>Pseudomonadati</taxon>
        <taxon>Bacteroidota</taxon>
        <taxon>Cytophagia</taxon>
        <taxon>Cytophagales</taxon>
        <taxon>Cytophagaceae</taxon>
        <taxon>Sporocytophaga</taxon>
    </lineage>
</organism>
<dbReference type="OrthoDB" id="4549061at2"/>